<organism evidence="1 2">
    <name type="scientific">Phytophthora infestans</name>
    <name type="common">Potato late blight agent</name>
    <name type="synonym">Botrytis infestans</name>
    <dbReference type="NCBI Taxonomy" id="4787"/>
    <lineage>
        <taxon>Eukaryota</taxon>
        <taxon>Sar</taxon>
        <taxon>Stramenopiles</taxon>
        <taxon>Oomycota</taxon>
        <taxon>Peronosporomycetes</taxon>
        <taxon>Peronosporales</taxon>
        <taxon>Peronosporaceae</taxon>
        <taxon>Phytophthora</taxon>
    </lineage>
</organism>
<accession>A0A8S9UVB5</accession>
<dbReference type="Proteomes" id="UP000704712">
    <property type="component" value="Unassembled WGS sequence"/>
</dbReference>
<dbReference type="EMBL" id="JAACNO010001001">
    <property type="protein sequence ID" value="KAF4143657.1"/>
    <property type="molecule type" value="Genomic_DNA"/>
</dbReference>
<protein>
    <submittedName>
        <fullName evidence="1">Uncharacterized protein</fullName>
    </submittedName>
</protein>
<reference evidence="1" key="1">
    <citation type="submission" date="2020-03" db="EMBL/GenBank/DDBJ databases">
        <title>Hybrid Assembly of Korean Phytophthora infestans isolates.</title>
        <authorList>
            <person name="Prokchorchik M."/>
            <person name="Lee Y."/>
            <person name="Seo J."/>
            <person name="Cho J.-H."/>
            <person name="Park Y.-E."/>
            <person name="Jang D.-C."/>
            <person name="Im J.-S."/>
            <person name="Choi J.-G."/>
            <person name="Park H.-J."/>
            <person name="Lee G.-B."/>
            <person name="Lee Y.-G."/>
            <person name="Hong S.-Y."/>
            <person name="Cho K."/>
            <person name="Sohn K.H."/>
        </authorList>
    </citation>
    <scope>NUCLEOTIDE SEQUENCE</scope>
    <source>
        <strain evidence="1">KR_2_A2</strain>
    </source>
</reference>
<evidence type="ECO:0000313" key="1">
    <source>
        <dbReference type="EMBL" id="KAF4143657.1"/>
    </source>
</evidence>
<evidence type="ECO:0000313" key="2">
    <source>
        <dbReference type="Proteomes" id="UP000704712"/>
    </source>
</evidence>
<proteinExistence type="predicted"/>
<name>A0A8S9UVB5_PHYIN</name>
<comment type="caution">
    <text evidence="1">The sequence shown here is derived from an EMBL/GenBank/DDBJ whole genome shotgun (WGS) entry which is preliminary data.</text>
</comment>
<gene>
    <name evidence="1" type="ORF">GN958_ATG07177</name>
</gene>
<dbReference type="AlphaFoldDB" id="A0A8S9UVB5"/>
<sequence>MEFAVATVKEHYYEKNVAATLWFLGRFGGGHREIVAAIDLSRSYVMEIMTEVGRALNKATSTTISFSQ</sequence>